<evidence type="ECO:0000313" key="1">
    <source>
        <dbReference type="EMBL" id="XDJ14698.1"/>
    </source>
</evidence>
<proteinExistence type="predicted"/>
<protein>
    <submittedName>
        <fullName evidence="1">Uncharacterized protein</fullName>
    </submittedName>
</protein>
<accession>A0AB39CCI5</accession>
<sequence>MTEPTDNVQTLGKKRGIRTFENDSFTLVLNKTSGFYDLAFEGKQYPIRFAAPEGLALLTNPLAGGLTHKSGRHTFTLTFAGAFGDKLVSIVNEQVREGFEKNAVPKTEAVQVPVESDLAKWIVVAVEMPVIKALRLK</sequence>
<reference evidence="1" key="1">
    <citation type="submission" date="2024-07" db="EMBL/GenBank/DDBJ databases">
        <authorList>
            <person name="Bringhurst R.M."/>
            <person name="Homer T.E."/>
        </authorList>
    </citation>
    <scope>NUCLEOTIDE SEQUENCE</scope>
</reference>
<name>A0AB39CCI5_9VIRU</name>
<dbReference type="EMBL" id="PQ015378">
    <property type="protein sequence ID" value="XDJ14698.1"/>
    <property type="molecule type" value="Genomic_DNA"/>
</dbReference>
<organism evidence="1">
    <name type="scientific">Pseudomonas phage RVTF4</name>
    <dbReference type="NCBI Taxonomy" id="3236931"/>
    <lineage>
        <taxon>Viruses</taxon>
    </lineage>
</organism>